<gene>
    <name evidence="1" type="ORF">L4923_21950</name>
</gene>
<accession>A0ABS9QK35</accession>
<dbReference type="InterPro" id="IPR018642">
    <property type="entry name" value="DUF2066"/>
</dbReference>
<dbReference type="EMBL" id="JAKREW010000028">
    <property type="protein sequence ID" value="MCG7507705.1"/>
    <property type="molecule type" value="Genomic_DNA"/>
</dbReference>
<sequence length="222" mass="24524">MVKVSGDPRLIGDPRVAEMARHAPDYVKTFSYRDLLNNRPPHDEQGTYDRPQYLTANFDPDKINALLASLGRKPWPLPRPKVVALVEVAPMKGDSFMLASKSDNLLAADMRAALLAAAQQTGMPLQLPAQNEAEAIRTRKSEPKGLARRARALGGDLLLIGTMVWREEALGWVADWQLISRTRNHVWQSRGFGFDDSFRNALRGTAQILSGNGQPDAVVTAK</sequence>
<name>A0ABS9QK35_9HYPH</name>
<dbReference type="RefSeq" id="WP_239369116.1">
    <property type="nucleotide sequence ID" value="NZ_JAKREW010000028.1"/>
</dbReference>
<evidence type="ECO:0000313" key="2">
    <source>
        <dbReference type="Proteomes" id="UP001201701"/>
    </source>
</evidence>
<dbReference type="Pfam" id="PF09839">
    <property type="entry name" value="DUF2066"/>
    <property type="match status" value="1"/>
</dbReference>
<keyword evidence="2" id="KW-1185">Reference proteome</keyword>
<comment type="caution">
    <text evidence="1">The sequence shown here is derived from an EMBL/GenBank/DDBJ whole genome shotgun (WGS) entry which is preliminary data.</text>
</comment>
<dbReference type="Proteomes" id="UP001201701">
    <property type="component" value="Unassembled WGS sequence"/>
</dbReference>
<organism evidence="1 2">
    <name type="scientific">Mesorhizobium retamae</name>
    <dbReference type="NCBI Taxonomy" id="2912854"/>
    <lineage>
        <taxon>Bacteria</taxon>
        <taxon>Pseudomonadati</taxon>
        <taxon>Pseudomonadota</taxon>
        <taxon>Alphaproteobacteria</taxon>
        <taxon>Hyphomicrobiales</taxon>
        <taxon>Phyllobacteriaceae</taxon>
        <taxon>Mesorhizobium</taxon>
    </lineage>
</organism>
<evidence type="ECO:0000313" key="1">
    <source>
        <dbReference type="EMBL" id="MCG7507705.1"/>
    </source>
</evidence>
<protein>
    <submittedName>
        <fullName evidence="1">DUF2066 domain-containing protein</fullName>
    </submittedName>
</protein>
<reference evidence="1 2" key="1">
    <citation type="submission" date="2022-02" db="EMBL/GenBank/DDBJ databases">
        <title>Draft genome sequence of Mezorhizobium retamae strain IRAMC:0171 isolated from Retama raetam nodules.</title>
        <authorList>
            <person name="Bengaied R."/>
            <person name="Sbissi I."/>
            <person name="Huber K."/>
            <person name="Ghodbane F."/>
            <person name="Nouioui I."/>
            <person name="Tarhouni M."/>
            <person name="Gtari M."/>
        </authorList>
    </citation>
    <scope>NUCLEOTIDE SEQUENCE [LARGE SCALE GENOMIC DNA]</scope>
    <source>
        <strain evidence="1 2">IRAMC:0171</strain>
    </source>
</reference>
<proteinExistence type="predicted"/>